<evidence type="ECO:0000313" key="2">
    <source>
        <dbReference type="Proteomes" id="UP000000768"/>
    </source>
</evidence>
<gene>
    <name evidence="1" type="ORF">SORBI_3002G115025</name>
</gene>
<sequence length="64" mass="7124">MAWPRSLTEGETTIVCSSVSGKHGRETGRPRWCLSVYPTCKRQDAVNVQGRIHGVISRHDSTEV</sequence>
<protein>
    <submittedName>
        <fullName evidence="1">Uncharacterized protein</fullName>
    </submittedName>
</protein>
<proteinExistence type="predicted"/>
<dbReference type="InParanoid" id="A0A1W0W3G0"/>
<dbReference type="Proteomes" id="UP000000768">
    <property type="component" value="Chromosome 2"/>
</dbReference>
<dbReference type="EMBL" id="CM000761">
    <property type="protein sequence ID" value="OQU88885.1"/>
    <property type="molecule type" value="Genomic_DNA"/>
</dbReference>
<reference evidence="1 2" key="1">
    <citation type="journal article" date="2009" name="Nature">
        <title>The Sorghum bicolor genome and the diversification of grasses.</title>
        <authorList>
            <person name="Paterson A.H."/>
            <person name="Bowers J.E."/>
            <person name="Bruggmann R."/>
            <person name="Dubchak I."/>
            <person name="Grimwood J."/>
            <person name="Gundlach H."/>
            <person name="Haberer G."/>
            <person name="Hellsten U."/>
            <person name="Mitros T."/>
            <person name="Poliakov A."/>
            <person name="Schmutz J."/>
            <person name="Spannagl M."/>
            <person name="Tang H."/>
            <person name="Wang X."/>
            <person name="Wicker T."/>
            <person name="Bharti A.K."/>
            <person name="Chapman J."/>
            <person name="Feltus F.A."/>
            <person name="Gowik U."/>
            <person name="Grigoriev I.V."/>
            <person name="Lyons E."/>
            <person name="Maher C.A."/>
            <person name="Martis M."/>
            <person name="Narechania A."/>
            <person name="Otillar R.P."/>
            <person name="Penning B.W."/>
            <person name="Salamov A.A."/>
            <person name="Wang Y."/>
            <person name="Zhang L."/>
            <person name="Carpita N.C."/>
            <person name="Freeling M."/>
            <person name="Gingle A.R."/>
            <person name="Hash C.T."/>
            <person name="Keller B."/>
            <person name="Klein P."/>
            <person name="Kresovich S."/>
            <person name="McCann M.C."/>
            <person name="Ming R."/>
            <person name="Peterson D.G."/>
            <person name="Mehboob-ur-Rahman"/>
            <person name="Ware D."/>
            <person name="Westhoff P."/>
            <person name="Mayer K.F."/>
            <person name="Messing J."/>
            <person name="Rokhsar D.S."/>
        </authorList>
    </citation>
    <scope>NUCLEOTIDE SEQUENCE [LARGE SCALE GENOMIC DNA]</scope>
    <source>
        <strain evidence="2">cv. BTx623</strain>
    </source>
</reference>
<accession>A0A1W0W3G0</accession>
<evidence type="ECO:0000313" key="1">
    <source>
        <dbReference type="EMBL" id="OQU88885.1"/>
    </source>
</evidence>
<organism evidence="1 2">
    <name type="scientific">Sorghum bicolor</name>
    <name type="common">Sorghum</name>
    <name type="synonym">Sorghum vulgare</name>
    <dbReference type="NCBI Taxonomy" id="4558"/>
    <lineage>
        <taxon>Eukaryota</taxon>
        <taxon>Viridiplantae</taxon>
        <taxon>Streptophyta</taxon>
        <taxon>Embryophyta</taxon>
        <taxon>Tracheophyta</taxon>
        <taxon>Spermatophyta</taxon>
        <taxon>Magnoliopsida</taxon>
        <taxon>Liliopsida</taxon>
        <taxon>Poales</taxon>
        <taxon>Poaceae</taxon>
        <taxon>PACMAD clade</taxon>
        <taxon>Panicoideae</taxon>
        <taxon>Andropogonodae</taxon>
        <taxon>Andropogoneae</taxon>
        <taxon>Sorghinae</taxon>
        <taxon>Sorghum</taxon>
    </lineage>
</organism>
<reference evidence="2" key="2">
    <citation type="journal article" date="2018" name="Plant J.">
        <title>The Sorghum bicolor reference genome: improved assembly, gene annotations, a transcriptome atlas, and signatures of genome organization.</title>
        <authorList>
            <person name="McCormick R.F."/>
            <person name="Truong S.K."/>
            <person name="Sreedasyam A."/>
            <person name="Jenkins J."/>
            <person name="Shu S."/>
            <person name="Sims D."/>
            <person name="Kennedy M."/>
            <person name="Amirebrahimi M."/>
            <person name="Weers B.D."/>
            <person name="McKinley B."/>
            <person name="Mattison A."/>
            <person name="Morishige D.T."/>
            <person name="Grimwood J."/>
            <person name="Schmutz J."/>
            <person name="Mullet J.E."/>
        </authorList>
    </citation>
    <scope>NUCLEOTIDE SEQUENCE [LARGE SCALE GENOMIC DNA]</scope>
    <source>
        <strain evidence="2">cv. BTx623</strain>
    </source>
</reference>
<keyword evidence="2" id="KW-1185">Reference proteome</keyword>
<dbReference type="AlphaFoldDB" id="A0A1W0W3G0"/>
<dbReference type="Gramene" id="OQU88885">
    <property type="protein sequence ID" value="OQU88885"/>
    <property type="gene ID" value="SORBI_3002G115025"/>
</dbReference>
<name>A0A1W0W3G0_SORBI</name>